<keyword evidence="11" id="KW-1185">Reference proteome</keyword>
<dbReference type="GO" id="GO:0005737">
    <property type="term" value="C:cytoplasm"/>
    <property type="evidence" value="ECO:0007669"/>
    <property type="project" value="UniProtKB-SubCell"/>
</dbReference>
<dbReference type="PANTHER" id="PTHR43253:SF1">
    <property type="entry name" value="TRICORN PROTEASE HOMOLOG 2-RELATED"/>
    <property type="match status" value="1"/>
</dbReference>
<dbReference type="Gene3D" id="3.30.750.44">
    <property type="match status" value="1"/>
</dbReference>
<dbReference type="InterPro" id="IPR029414">
    <property type="entry name" value="Tricorn_PDZ"/>
</dbReference>
<evidence type="ECO:0000256" key="6">
    <source>
        <dbReference type="ARBA" id="ARBA00022825"/>
    </source>
</evidence>
<evidence type="ECO:0000256" key="1">
    <source>
        <dbReference type="ARBA" id="ARBA00004496"/>
    </source>
</evidence>
<name>A0A402ALA1_9CHLR</name>
<proteinExistence type="inferred from homology"/>
<dbReference type="InterPro" id="IPR036034">
    <property type="entry name" value="PDZ_sf"/>
</dbReference>
<dbReference type="Gene3D" id="2.130.10.10">
    <property type="entry name" value="YVTN repeat-like/Quinoprotein amine dehydrogenase"/>
    <property type="match status" value="1"/>
</dbReference>
<comment type="subcellular location">
    <subcellularLocation>
        <location evidence="1">Cytoplasm</location>
    </subcellularLocation>
</comment>
<evidence type="ECO:0000256" key="4">
    <source>
        <dbReference type="ARBA" id="ARBA00022670"/>
    </source>
</evidence>
<dbReference type="GO" id="GO:0008236">
    <property type="term" value="F:serine-type peptidase activity"/>
    <property type="evidence" value="ECO:0007669"/>
    <property type="project" value="UniProtKB-KW"/>
</dbReference>
<evidence type="ECO:0000256" key="7">
    <source>
        <dbReference type="SAM" id="MobiDB-lite"/>
    </source>
</evidence>
<dbReference type="SUPFAM" id="SSF69304">
    <property type="entry name" value="Tricorn protease N-terminal domain"/>
    <property type="match status" value="1"/>
</dbReference>
<dbReference type="Proteomes" id="UP000287188">
    <property type="component" value="Unassembled WGS sequence"/>
</dbReference>
<evidence type="ECO:0000256" key="3">
    <source>
        <dbReference type="ARBA" id="ARBA00022490"/>
    </source>
</evidence>
<evidence type="ECO:0000313" key="10">
    <source>
        <dbReference type="EMBL" id="GCE19978.1"/>
    </source>
</evidence>
<dbReference type="Pfam" id="PF14684">
    <property type="entry name" value="Tricorn_C1"/>
    <property type="match status" value="1"/>
</dbReference>
<dbReference type="RefSeq" id="WP_281276319.1">
    <property type="nucleotide sequence ID" value="NZ_BIFS01000001.1"/>
</dbReference>
<dbReference type="SUPFAM" id="SSF52096">
    <property type="entry name" value="ClpP/crotonase"/>
    <property type="match status" value="1"/>
</dbReference>
<evidence type="ECO:0000313" key="11">
    <source>
        <dbReference type="Proteomes" id="UP000287188"/>
    </source>
</evidence>
<dbReference type="SUPFAM" id="SSF82171">
    <property type="entry name" value="DPP6 N-terminal domain-like"/>
    <property type="match status" value="1"/>
</dbReference>
<dbReference type="CDD" id="cd07562">
    <property type="entry name" value="Peptidase_S41_TRI"/>
    <property type="match status" value="1"/>
</dbReference>
<dbReference type="Gene3D" id="2.120.10.60">
    <property type="entry name" value="Tricorn protease N-terminal domain"/>
    <property type="match status" value="1"/>
</dbReference>
<dbReference type="Pfam" id="PF26550">
    <property type="entry name" value="Tricorn_2nd"/>
    <property type="match status" value="1"/>
</dbReference>
<dbReference type="Gene3D" id="2.30.42.10">
    <property type="match status" value="1"/>
</dbReference>
<feature type="region of interest" description="Disordered" evidence="7">
    <location>
        <begin position="516"/>
        <end position="559"/>
    </location>
</feature>
<keyword evidence="4 10" id="KW-0645">Protease</keyword>
<evidence type="ECO:0000256" key="5">
    <source>
        <dbReference type="ARBA" id="ARBA00022801"/>
    </source>
</evidence>
<comment type="caution">
    <text evidence="10">The sequence shown here is derived from an EMBL/GenBank/DDBJ whole genome shotgun (WGS) entry which is preliminary data.</text>
</comment>
<comment type="similarity">
    <text evidence="2">Belongs to the peptidase S41B family.</text>
</comment>
<keyword evidence="3" id="KW-0963">Cytoplasm</keyword>
<dbReference type="EMBL" id="BIFS01000001">
    <property type="protein sequence ID" value="GCE19978.1"/>
    <property type="molecule type" value="Genomic_DNA"/>
</dbReference>
<evidence type="ECO:0000256" key="2">
    <source>
        <dbReference type="ARBA" id="ARBA00008524"/>
    </source>
</evidence>
<dbReference type="InterPro" id="IPR028204">
    <property type="entry name" value="Tricorn_C1"/>
</dbReference>
<protein>
    <submittedName>
        <fullName evidence="10">Tricorn protease</fullName>
    </submittedName>
</protein>
<dbReference type="CDD" id="cd10828">
    <property type="entry name" value="cpPDZ_Tricorn-protease"/>
    <property type="match status" value="1"/>
</dbReference>
<evidence type="ECO:0000259" key="9">
    <source>
        <dbReference type="Pfam" id="PF14685"/>
    </source>
</evidence>
<evidence type="ECO:0000259" key="8">
    <source>
        <dbReference type="Pfam" id="PF14684"/>
    </source>
</evidence>
<dbReference type="Pfam" id="PF14685">
    <property type="entry name" value="PDZ_Tricorn"/>
    <property type="match status" value="1"/>
</dbReference>
<dbReference type="PANTHER" id="PTHR43253">
    <property type="entry name" value="TRICORN PROTEASE HOMOLOG 2-RELATED"/>
    <property type="match status" value="1"/>
</dbReference>
<feature type="domain" description="Tricorn protease C1" evidence="8">
    <location>
        <begin position="691"/>
        <end position="749"/>
    </location>
</feature>
<keyword evidence="6" id="KW-0720">Serine protease</keyword>
<gene>
    <name evidence="10" type="primary">tri1</name>
    <name evidence="10" type="ORF">KDK_37780</name>
</gene>
<keyword evidence="5" id="KW-0378">Hydrolase</keyword>
<accession>A0A402ALA1</accession>
<dbReference type="InterPro" id="IPR015943">
    <property type="entry name" value="WD40/YVTN_repeat-like_dom_sf"/>
</dbReference>
<reference evidence="11" key="1">
    <citation type="submission" date="2018-12" db="EMBL/GenBank/DDBJ databases">
        <title>Tengunoibacter tsumagoiensis gen. nov., sp. nov., Dictyobacter kobayashii sp. nov., D. alpinus sp. nov., and D. joshuensis sp. nov. and description of Dictyobacteraceae fam. nov. within the order Ktedonobacterales isolated from Tengu-no-mugimeshi.</title>
        <authorList>
            <person name="Wang C.M."/>
            <person name="Zheng Y."/>
            <person name="Sakai Y."/>
            <person name="Toyoda A."/>
            <person name="Minakuchi Y."/>
            <person name="Abe K."/>
            <person name="Yokota A."/>
            <person name="Yabe S."/>
        </authorList>
    </citation>
    <scope>NUCLEOTIDE SEQUENCE [LARGE SCALE GENOMIC DNA]</scope>
    <source>
        <strain evidence="11">Uno11</strain>
    </source>
</reference>
<dbReference type="InterPro" id="IPR029045">
    <property type="entry name" value="ClpP/crotonase-like_dom_sf"/>
</dbReference>
<feature type="domain" description="Tricorn protease PDZ" evidence="9">
    <location>
        <begin position="772"/>
        <end position="861"/>
    </location>
</feature>
<dbReference type="SUPFAM" id="SSF50156">
    <property type="entry name" value="PDZ domain-like"/>
    <property type="match status" value="1"/>
</dbReference>
<dbReference type="GO" id="GO:0006508">
    <property type="term" value="P:proteolysis"/>
    <property type="evidence" value="ECO:0007669"/>
    <property type="project" value="UniProtKB-KW"/>
</dbReference>
<feature type="compositionally biased region" description="Basic and acidic residues" evidence="7">
    <location>
        <begin position="518"/>
        <end position="559"/>
    </location>
</feature>
<organism evidence="10 11">
    <name type="scientific">Dictyobacter kobayashii</name>
    <dbReference type="NCBI Taxonomy" id="2014872"/>
    <lineage>
        <taxon>Bacteria</taxon>
        <taxon>Bacillati</taxon>
        <taxon>Chloroflexota</taxon>
        <taxon>Ktedonobacteria</taxon>
        <taxon>Ktedonobacterales</taxon>
        <taxon>Dictyobacteraceae</taxon>
        <taxon>Dictyobacter</taxon>
    </lineage>
</organism>
<dbReference type="Gene3D" id="3.90.226.10">
    <property type="entry name" value="2-enoyl-CoA Hydratase, Chain A, domain 1"/>
    <property type="match status" value="1"/>
</dbReference>
<dbReference type="AlphaFoldDB" id="A0A402ALA1"/>
<dbReference type="InterPro" id="IPR012393">
    <property type="entry name" value="Tricorn_protease"/>
</dbReference>
<dbReference type="Pfam" id="PF26549">
    <property type="entry name" value="Tricorn_N"/>
    <property type="match status" value="1"/>
</dbReference>
<sequence>MPSQGYVRFPNIFQDQIVFVAEDDLWLVSTEGGRAERLTAGVGEVRYPHFSPDGALLAFVGREEGPSEVYVMPAQGGPAQRLTFQAGNCRVLGWSPDGEEILYSSNSAQFAGRFEVIYAIKPTGGMPRQLPLGMANDISYSRNGGVVIGRNINIREFSHWKRYRGGTAGHLWCDRQGDGNFKRLLQLNGNVADPCWIGERIYFLSDHEGVGNIYSCTPEGEDLRQHTRHTDFYARHLSTDGKRLVYHAAADLYLFDPGNEELQHLEITLPSIRTQRSRKFVQAANYVDTYALHPQGHMVGLTSRGKAFTFGNWEGPVLQYGEADGVRYRYLEWLADGKRLVAIHDAPGREELIIFTPDASVEPRTFPDIEFGRVTRLEVSPTENAVAIANHRNELILANLDKGTSQVLDRSDSGRIEGLAWSPDGAWIAYGFAISPNKTAIKLCKIETGETHQITDPILEDSEPAFDPEGKYIYFLGHRIFNPVHDNLHFDLSFPRGVKPYVILLRKDLRSPFIPEAKVPDEKEKEKEKEDSSEKKAQAEAETPKDGNQENKEKKDEGTRKVAAISIDLDGIRERILPFPVAEGRYARVRGIKGKALFLSYPVEGVLQHTVHGKGTLEYYDFENYKTEKLFDGVSDFDLSRDNKFLIYNNHHRLRVVKAGEKLKPEHNNNERPNRDSGWLDLQRVKISVQPSAEWKQMFAEAWRLQREQFWAEDMSGIDWEAIYQQYAPLIERISSRSELSDLLWELHGELGTSHAYEMGGDVRNGPHYRQGFLGVDWAYDGEQERYRIARIVKGDPSESQATSPFTGPGLNVKVNDAVLAINGQRVGPDRGPQELLVNQAGNEVQLTIEDAETKETRIVVVKALASETPARYREWVESNRRTVHEVSNNRVGYIHIPDMGGNGYAEFHRGYLAEYDYPALLVDVRWNGGGNVSGLLLEKLARRRIGYDFPRWGQPEPYPGGSPRGRW</sequence>